<sequence>MDENSDEGNPFQDLLSAALSESGLTDDFDISGFTGDEQIGSATINVSTASGFASNVQHVPSKGVVGSAIIRTVTKQSLPDTPRTVRPVARGSTPVVRINARGQPVVQSGVPLGSVTTVPVRTGSQSARFTTPVSAATILRLNTGSQSAVLNSTTSVPSAVVSMAKPGTPQVINTSSTDKVKKSIIHIVTPKNATGSNVLQDGSMIKHVLQLQGSGQTVLGQGSGSLQHSPKAGAIKVIQIATPKTAVSNPQNVVTLAGGDGKTYRIVSVKSVSSGNLEGAGQKINVSPSVANSGSLPRNVVRMLPGKSGAPLRATIVTASSGITTGSPIVVSQHQVSRVLSNQGVLSSSVSTVGNAQPIIIRAPTGTDSSNLQPARAVTKVLKIVRPPVSSVTEGNGPARVVRLSTTPVIKQSTNSISQTPVSAASGSLQLNVQSGKLPTVITSSEPYMSCGPGNESFLQDVNASGKVVHHVTANQSTTVSSLCNVSSSGYPLPDVTSVSQDLQLIKPGPTCKVVASTDLSDSNVGSVPPLKQVTLDDIVAAKTEDEKLALDALNDLCDSKPSVSEQTEVKQEPAPDAVKTEPMEVDPAEVTSAVTERDMKIEVKSEVKSEIKTDIKEELDVKAVEENVGSEWDSFGGGDLDLFSQAIQQLSETNKKAKEFEEQEKQKCVKTESIVEKYSPPPQPENLLKTAVEASDIQCVQDLIPGLGPVLSADIKKSSVGSGRNSPVIHLKQPSRVHSPITIVQRVGSPLTLSRPGSPHVMLQQPQKVSFIQTTNGQSIICTTAAISGGLTQGTTIRRISALPQMQTTSAFVTTSSGQVVHRVLPSGPRITVPAGVPIPGAQKVTVGSVNQLSLLGMPHSFSGNGTISTKLTDKIVSHLWSNDDMKLRKIATAPSLTRYVLKIGQKHPDPVVETSSLSSVEPPSVFYRLSIPEHVIDSGAISALQLEAIVYACQKHETFLPSGERAGFLVGDGAGVGKGRTIAGMIYENYLQGRKRALWLSVSNDLKVDAERDLYDIGAGKIEVHPLNKFKYAKISSHINNRVKKGVIFATYSSLIGESQAKGKYRTRLKQLLHWAGKDFDGIIVFDECHRAKNLCPVGSSKPTKTGLTVLELQKKLPKARIIYASATGASEPRNMAYMTRLGMWGLGTPFREFTDFIQAVEKRGVGAMELVAMDMKLRGIYIARQLSFKGVSFNIKEIEISKEFVHIYDAAVKLCVVIGLQSTGEARTLEQLEECGGELNDFVSTAKGVLQTLVEKHFPAPDRKKTMDLFGWNSSVFCDSPVPSPKATKRKKGQGNHDKKRAKTEWSDDSSSSSSNDDENKDSNDRDAKSDKSVKSVSDESGLSLSESSSEESDDESDNFNPFGDSSDSDNVANQVIPAKDSVQQAIDMKRGLLNNIEKLGDVLPPNTLDELIDQLGGPDYVAEMTGRKGRVVSTDDGNVQYESRSESDTPLELLNLAEKQRFMNGEKFVAIISEAASSGISLQADRRVLNQRRRVHITLELPWSADRAIQQFGRTHRSNQVSAPEYLFLISQLAGEQRFASTVAKRLESLFGRAALETVMKSVLQQEMPMVPPPETYHGNFFADVKKALVGVGMIAVDERTGLAVLEKEYNNISKFLNRILGMEVEVQNELFKYFTSTLTAVILQAKRNGRWDMGILDLGRGGEEVKTLGTKTFKGNFAGSNTRVTLYTMMVEKKPAILAIAMVGRKREKLYRIYRPNTGVQGRLETLEEVKKKYKKVYPEDARKSWEDQYHSSLTVCTHAFWRGSCRRVAAGMSCEAGLRCRTYHILSGSVLSVWTKVESVLASTPGGIASRMQIIRLRTEDGKKIVGMCP</sequence>
<feature type="compositionally biased region" description="Low complexity" evidence="5">
    <location>
        <begin position="1342"/>
        <end position="1351"/>
    </location>
</feature>
<feature type="region of interest" description="Disordered" evidence="5">
    <location>
        <begin position="1284"/>
        <end position="1375"/>
    </location>
</feature>
<dbReference type="GO" id="GO:0006355">
    <property type="term" value="P:regulation of DNA-templated transcription"/>
    <property type="evidence" value="ECO:0007669"/>
    <property type="project" value="InterPro"/>
</dbReference>
<feature type="compositionally biased region" description="Basic residues" evidence="5">
    <location>
        <begin position="1290"/>
        <end position="1305"/>
    </location>
</feature>
<dbReference type="Gene3D" id="3.40.50.300">
    <property type="entry name" value="P-loop containing nucleotide triphosphate hydrolases"/>
    <property type="match status" value="2"/>
</dbReference>
<dbReference type="GO" id="GO:0042393">
    <property type="term" value="F:histone binding"/>
    <property type="evidence" value="ECO:0007669"/>
    <property type="project" value="TreeGrafter"/>
</dbReference>
<feature type="region of interest" description="Disordered" evidence="5">
    <location>
        <begin position="560"/>
        <end position="589"/>
    </location>
</feature>
<evidence type="ECO:0000259" key="6">
    <source>
        <dbReference type="PROSITE" id="PS51194"/>
    </source>
</evidence>
<evidence type="ECO:0000256" key="5">
    <source>
        <dbReference type="SAM" id="MobiDB-lite"/>
    </source>
</evidence>
<dbReference type="Pfam" id="PF13871">
    <property type="entry name" value="Helicase_C_4"/>
    <property type="match status" value="1"/>
</dbReference>
<dbReference type="InterPro" id="IPR027417">
    <property type="entry name" value="P-loop_NTPase"/>
</dbReference>
<keyword evidence="4" id="KW-0539">Nucleus</keyword>
<dbReference type="Pfam" id="PF25373">
    <property type="entry name" value="SBNO"/>
    <property type="match status" value="1"/>
</dbReference>
<reference evidence="7" key="1">
    <citation type="journal article" date="2023" name="Mol. Biol. Evol.">
        <title>Third-Generation Sequencing Reveals the Adaptive Role of the Epigenome in Three Deep-Sea Polychaetes.</title>
        <authorList>
            <person name="Perez M."/>
            <person name="Aroh O."/>
            <person name="Sun Y."/>
            <person name="Lan Y."/>
            <person name="Juniper S.K."/>
            <person name="Young C.R."/>
            <person name="Angers B."/>
            <person name="Qian P.Y."/>
        </authorList>
    </citation>
    <scope>NUCLEOTIDE SEQUENCE</scope>
    <source>
        <strain evidence="7">P08H-3</strain>
    </source>
</reference>
<dbReference type="InterPro" id="IPR026741">
    <property type="entry name" value="SNO"/>
</dbReference>
<dbReference type="InterPro" id="IPR039187">
    <property type="entry name" value="SNO_AAA"/>
</dbReference>
<dbReference type="InterPro" id="IPR026937">
    <property type="entry name" value="SBNO_Helicase_C_dom"/>
</dbReference>
<evidence type="ECO:0000256" key="4">
    <source>
        <dbReference type="ARBA" id="ARBA00023242"/>
    </source>
</evidence>
<dbReference type="EMBL" id="JAODUP010000012">
    <property type="protein sequence ID" value="KAK2169121.1"/>
    <property type="molecule type" value="Genomic_DNA"/>
</dbReference>
<evidence type="ECO:0000256" key="1">
    <source>
        <dbReference type="ARBA" id="ARBA00004123"/>
    </source>
</evidence>
<feature type="compositionally biased region" description="Basic and acidic residues" evidence="5">
    <location>
        <begin position="1324"/>
        <end position="1341"/>
    </location>
</feature>
<dbReference type="InterPro" id="IPR057332">
    <property type="entry name" value="SBNO_a/b_dom"/>
</dbReference>
<feature type="compositionally biased region" description="Acidic residues" evidence="5">
    <location>
        <begin position="1352"/>
        <end position="1361"/>
    </location>
</feature>
<keyword evidence="3" id="KW-0175">Coiled coil</keyword>
<keyword evidence="8" id="KW-1185">Reference proteome</keyword>
<dbReference type="Proteomes" id="UP001208570">
    <property type="component" value="Unassembled WGS sequence"/>
</dbReference>
<evidence type="ECO:0000313" key="8">
    <source>
        <dbReference type="Proteomes" id="UP001208570"/>
    </source>
</evidence>
<evidence type="ECO:0000313" key="7">
    <source>
        <dbReference type="EMBL" id="KAK2169121.1"/>
    </source>
</evidence>
<comment type="caution">
    <text evidence="7">The sequence shown here is derived from an EMBL/GenBank/DDBJ whole genome shotgun (WGS) entry which is preliminary data.</text>
</comment>
<dbReference type="PANTHER" id="PTHR12706:SF30">
    <property type="entry name" value="PROTEIN STRAWBERRY NOTCH-RELATED"/>
    <property type="match status" value="1"/>
</dbReference>
<proteinExistence type="inferred from homology"/>
<dbReference type="GO" id="GO:0009967">
    <property type="term" value="P:positive regulation of signal transduction"/>
    <property type="evidence" value="ECO:0007669"/>
    <property type="project" value="UniProtKB-ARBA"/>
</dbReference>
<name>A0AAD9NI29_9ANNE</name>
<accession>A0AAD9NI29</accession>
<dbReference type="GO" id="GO:0005634">
    <property type="term" value="C:nucleus"/>
    <property type="evidence" value="ECO:0007669"/>
    <property type="project" value="UniProtKB-SubCell"/>
</dbReference>
<feature type="domain" description="Helicase C-terminal" evidence="6">
    <location>
        <begin position="1385"/>
        <end position="1568"/>
    </location>
</feature>
<evidence type="ECO:0000256" key="3">
    <source>
        <dbReference type="ARBA" id="ARBA00023054"/>
    </source>
</evidence>
<dbReference type="InterPro" id="IPR001650">
    <property type="entry name" value="Helicase_C-like"/>
</dbReference>
<feature type="compositionally biased region" description="Basic and acidic residues" evidence="5">
    <location>
        <begin position="568"/>
        <end position="583"/>
    </location>
</feature>
<dbReference type="PROSITE" id="PS51194">
    <property type="entry name" value="HELICASE_CTER"/>
    <property type="match status" value="1"/>
</dbReference>
<dbReference type="FunFam" id="3.40.50.300:FF:000282">
    <property type="entry name" value="Strawberry notch homolog 1 (Drosophila)"/>
    <property type="match status" value="1"/>
</dbReference>
<protein>
    <recommendedName>
        <fullName evidence="6">Helicase C-terminal domain-containing protein</fullName>
    </recommendedName>
</protein>
<gene>
    <name evidence="7" type="ORF">LSH36_12g16069</name>
</gene>
<comment type="subcellular location">
    <subcellularLocation>
        <location evidence="1">Nucleus</location>
    </subcellularLocation>
</comment>
<dbReference type="SUPFAM" id="SSF52540">
    <property type="entry name" value="P-loop containing nucleoside triphosphate hydrolases"/>
    <property type="match status" value="2"/>
</dbReference>
<organism evidence="7 8">
    <name type="scientific">Paralvinella palmiformis</name>
    <dbReference type="NCBI Taxonomy" id="53620"/>
    <lineage>
        <taxon>Eukaryota</taxon>
        <taxon>Metazoa</taxon>
        <taxon>Spiralia</taxon>
        <taxon>Lophotrochozoa</taxon>
        <taxon>Annelida</taxon>
        <taxon>Polychaeta</taxon>
        <taxon>Sedentaria</taxon>
        <taxon>Canalipalpata</taxon>
        <taxon>Terebellida</taxon>
        <taxon>Terebelliformia</taxon>
        <taxon>Alvinellidae</taxon>
        <taxon>Paralvinella</taxon>
    </lineage>
</organism>
<evidence type="ECO:0000256" key="2">
    <source>
        <dbReference type="ARBA" id="ARBA00006992"/>
    </source>
</evidence>
<dbReference type="Pfam" id="PF13872">
    <property type="entry name" value="AAA_34"/>
    <property type="match status" value="1"/>
</dbReference>
<dbReference type="PANTHER" id="PTHR12706">
    <property type="entry name" value="STRAWBERRY NOTCH-RELATED"/>
    <property type="match status" value="1"/>
</dbReference>
<comment type="similarity">
    <text evidence="2">Belongs to the SBNO family.</text>
</comment>
<dbReference type="GO" id="GO:0031490">
    <property type="term" value="F:chromatin DNA binding"/>
    <property type="evidence" value="ECO:0007669"/>
    <property type="project" value="TreeGrafter"/>
</dbReference>